<feature type="transmembrane region" description="Helical" evidence="12">
    <location>
        <begin position="120"/>
        <end position="138"/>
    </location>
</feature>
<evidence type="ECO:0000313" key="13">
    <source>
        <dbReference type="EMBL" id="SUZ56005.1"/>
    </source>
</evidence>
<dbReference type="PANTHER" id="PTHR30622">
    <property type="entry name" value="UNDECAPRENYL-DIPHOSPHATASE"/>
    <property type="match status" value="1"/>
</dbReference>
<keyword evidence="7" id="KW-0378">Hydrolase</keyword>
<proteinExistence type="inferred from homology"/>
<protein>
    <recommendedName>
        <fullName evidence="4">Undecaprenyl-diphosphatase</fullName>
        <ecNumber evidence="3">3.6.1.27</ecNumber>
    </recommendedName>
    <alternativeName>
        <fullName evidence="10">Undecaprenyl pyrophosphate phosphatase</fullName>
    </alternativeName>
</protein>
<evidence type="ECO:0000256" key="1">
    <source>
        <dbReference type="ARBA" id="ARBA00004651"/>
    </source>
</evidence>
<feature type="transmembrane region" description="Helical" evidence="12">
    <location>
        <begin position="193"/>
        <end position="213"/>
    </location>
</feature>
<dbReference type="GO" id="GO:0050380">
    <property type="term" value="F:undecaprenyl-diphosphatase activity"/>
    <property type="evidence" value="ECO:0007669"/>
    <property type="project" value="UniProtKB-EC"/>
</dbReference>
<feature type="transmembrane region" description="Helical" evidence="12">
    <location>
        <begin position="219"/>
        <end position="238"/>
    </location>
</feature>
<comment type="subcellular location">
    <subcellularLocation>
        <location evidence="1">Cell membrane</location>
        <topology evidence="1">Multi-pass membrane protein</topology>
    </subcellularLocation>
</comment>
<dbReference type="InterPro" id="IPR003824">
    <property type="entry name" value="UppP"/>
</dbReference>
<dbReference type="EMBL" id="UINC01000475">
    <property type="protein sequence ID" value="SUZ56005.1"/>
    <property type="molecule type" value="Genomic_DNA"/>
</dbReference>
<sequence length="271" mass="28183">MSLLHALLLGIVQGITEFLPVSSSGHLALVPWLFGWDDFAGDPALENAFDVSLHLGTLVGAAAYLRDDIRRYGTALLASVAGRSHDATDARIGGILLVTVLPAGLIGLLVLSSTTDLGDRTWLVAVSLIGFGLLLGAADRRPGDRDPGSLRVRDALLLGVAQGLAFQPGVSRSGAALTAARLLGIERVAAARLVFLMSLPVIAGAGLVSAFDVRVPSEWWSTFAVGTLAAAVSGWFAVHGMLRLLARRGVGGIVAYRVLVGLAVLVVLVVR</sequence>
<evidence type="ECO:0000256" key="11">
    <source>
        <dbReference type="ARBA" id="ARBA00047594"/>
    </source>
</evidence>
<reference evidence="13" key="1">
    <citation type="submission" date="2018-05" db="EMBL/GenBank/DDBJ databases">
        <authorList>
            <person name="Lanie J.A."/>
            <person name="Ng W.-L."/>
            <person name="Kazmierczak K.M."/>
            <person name="Andrzejewski T.M."/>
            <person name="Davidsen T.M."/>
            <person name="Wayne K.J."/>
            <person name="Tettelin H."/>
            <person name="Glass J.I."/>
            <person name="Rusch D."/>
            <person name="Podicherti R."/>
            <person name="Tsui H.-C.T."/>
            <person name="Winkler M.E."/>
        </authorList>
    </citation>
    <scope>NUCLEOTIDE SEQUENCE</scope>
</reference>
<evidence type="ECO:0000256" key="6">
    <source>
        <dbReference type="ARBA" id="ARBA00022692"/>
    </source>
</evidence>
<keyword evidence="6 12" id="KW-0812">Transmembrane</keyword>
<evidence type="ECO:0000256" key="8">
    <source>
        <dbReference type="ARBA" id="ARBA00022989"/>
    </source>
</evidence>
<keyword evidence="9 12" id="KW-0472">Membrane</keyword>
<organism evidence="13">
    <name type="scientific">marine metagenome</name>
    <dbReference type="NCBI Taxonomy" id="408172"/>
    <lineage>
        <taxon>unclassified sequences</taxon>
        <taxon>metagenomes</taxon>
        <taxon>ecological metagenomes</taxon>
    </lineage>
</organism>
<evidence type="ECO:0000256" key="9">
    <source>
        <dbReference type="ARBA" id="ARBA00023136"/>
    </source>
</evidence>
<dbReference type="HAMAP" id="MF_01006">
    <property type="entry name" value="Undec_diphosphatase"/>
    <property type="match status" value="1"/>
</dbReference>
<dbReference type="Pfam" id="PF02673">
    <property type="entry name" value="BacA"/>
    <property type="match status" value="1"/>
</dbReference>
<comment type="catalytic activity">
    <reaction evidence="11">
        <text>di-trans,octa-cis-undecaprenyl diphosphate + H2O = di-trans,octa-cis-undecaprenyl phosphate + phosphate + H(+)</text>
        <dbReference type="Rhea" id="RHEA:28094"/>
        <dbReference type="ChEBI" id="CHEBI:15377"/>
        <dbReference type="ChEBI" id="CHEBI:15378"/>
        <dbReference type="ChEBI" id="CHEBI:43474"/>
        <dbReference type="ChEBI" id="CHEBI:58405"/>
        <dbReference type="ChEBI" id="CHEBI:60392"/>
        <dbReference type="EC" id="3.6.1.27"/>
    </reaction>
</comment>
<dbReference type="GO" id="GO:0005886">
    <property type="term" value="C:plasma membrane"/>
    <property type="evidence" value="ECO:0007669"/>
    <property type="project" value="UniProtKB-SubCell"/>
</dbReference>
<evidence type="ECO:0000256" key="7">
    <source>
        <dbReference type="ARBA" id="ARBA00022801"/>
    </source>
</evidence>
<keyword evidence="8 12" id="KW-1133">Transmembrane helix</keyword>
<keyword evidence="5" id="KW-1003">Cell membrane</keyword>
<evidence type="ECO:0000256" key="10">
    <source>
        <dbReference type="ARBA" id="ARBA00032707"/>
    </source>
</evidence>
<feature type="transmembrane region" description="Helical" evidence="12">
    <location>
        <begin position="92"/>
        <end position="114"/>
    </location>
</feature>
<dbReference type="AlphaFoldDB" id="A0A381NN29"/>
<evidence type="ECO:0000256" key="5">
    <source>
        <dbReference type="ARBA" id="ARBA00022475"/>
    </source>
</evidence>
<feature type="transmembrane region" description="Helical" evidence="12">
    <location>
        <begin position="250"/>
        <end position="270"/>
    </location>
</feature>
<evidence type="ECO:0000256" key="12">
    <source>
        <dbReference type="SAM" id="Phobius"/>
    </source>
</evidence>
<evidence type="ECO:0000256" key="4">
    <source>
        <dbReference type="ARBA" id="ARBA00021581"/>
    </source>
</evidence>
<name>A0A381NN29_9ZZZZ</name>
<dbReference type="PANTHER" id="PTHR30622:SF4">
    <property type="entry name" value="UNDECAPRENYL-DIPHOSPHATASE"/>
    <property type="match status" value="1"/>
</dbReference>
<dbReference type="EC" id="3.6.1.27" evidence="3"/>
<gene>
    <name evidence="13" type="ORF">METZ01_LOCUS8859</name>
</gene>
<evidence type="ECO:0000256" key="2">
    <source>
        <dbReference type="ARBA" id="ARBA00010621"/>
    </source>
</evidence>
<evidence type="ECO:0000256" key="3">
    <source>
        <dbReference type="ARBA" id="ARBA00012374"/>
    </source>
</evidence>
<accession>A0A381NN29</accession>
<comment type="similarity">
    <text evidence="2">Belongs to the UppP family.</text>
</comment>